<dbReference type="AlphaFoldDB" id="A0A0C9VJJ9"/>
<proteinExistence type="predicted"/>
<name>A0A0C9VJJ9_SPHS4</name>
<accession>A0A0C9VJJ9</accession>
<dbReference type="EMBL" id="KN837408">
    <property type="protein sequence ID" value="KIJ25569.1"/>
    <property type="molecule type" value="Genomic_DNA"/>
</dbReference>
<evidence type="ECO:0000313" key="1">
    <source>
        <dbReference type="EMBL" id="KIJ25569.1"/>
    </source>
</evidence>
<sequence>MSHLPKLREMVTHNRSFRLGPIQDHALEDGAFLALTVMKLVVRLEDIEDTMQNPDFPCTVKRLCIRSLPVEEDTAAKTALCDIKEAADTRRIGLQTFHKFAIRNYRHLDPVDENCEMLARSMSNLRCIVLGPNPLVRTAPSLALMALVPFAKYCQFMNRMFLYLDGNSIPQNQRLPVFNEIKILGFGLSPLKEVNTTHVILFLSKLIRTPSCTSSSFDSSVIIGAKAMTSSFYEQWASPEDKNDVISSRKSWQTVNK</sequence>
<dbReference type="OrthoDB" id="2447803at2759"/>
<organism evidence="2 3">
    <name type="scientific">Sphaerobolus stellatus (strain SS14)</name>
    <dbReference type="NCBI Taxonomy" id="990650"/>
    <lineage>
        <taxon>Eukaryota</taxon>
        <taxon>Fungi</taxon>
        <taxon>Dikarya</taxon>
        <taxon>Basidiomycota</taxon>
        <taxon>Agaricomycotina</taxon>
        <taxon>Agaricomycetes</taxon>
        <taxon>Phallomycetidae</taxon>
        <taxon>Geastrales</taxon>
        <taxon>Sphaerobolaceae</taxon>
        <taxon>Sphaerobolus</taxon>
    </lineage>
</organism>
<gene>
    <name evidence="2" type="ORF">M422DRAFT_259915</name>
    <name evidence="1" type="ORF">M422DRAFT_273474</name>
</gene>
<reference evidence="2 3" key="1">
    <citation type="submission" date="2014-06" db="EMBL/GenBank/DDBJ databases">
        <title>Evolutionary Origins and Diversification of the Mycorrhizal Mutualists.</title>
        <authorList>
            <consortium name="DOE Joint Genome Institute"/>
            <consortium name="Mycorrhizal Genomics Consortium"/>
            <person name="Kohler A."/>
            <person name="Kuo A."/>
            <person name="Nagy L.G."/>
            <person name="Floudas D."/>
            <person name="Copeland A."/>
            <person name="Barry K.W."/>
            <person name="Cichocki N."/>
            <person name="Veneault-Fourrey C."/>
            <person name="LaButti K."/>
            <person name="Lindquist E.A."/>
            <person name="Lipzen A."/>
            <person name="Lundell T."/>
            <person name="Morin E."/>
            <person name="Murat C."/>
            <person name="Riley R."/>
            <person name="Ohm R."/>
            <person name="Sun H."/>
            <person name="Tunlid A."/>
            <person name="Henrissat B."/>
            <person name="Grigoriev I.V."/>
            <person name="Hibbett D.S."/>
            <person name="Martin F."/>
        </authorList>
    </citation>
    <scope>NUCLEOTIDE SEQUENCE [LARGE SCALE GENOMIC DNA]</scope>
    <source>
        <strain evidence="2 3">SS14</strain>
    </source>
</reference>
<dbReference type="HOGENOM" id="CLU_1082465_0_0_1"/>
<evidence type="ECO:0000313" key="2">
    <source>
        <dbReference type="EMBL" id="KIJ37561.1"/>
    </source>
</evidence>
<keyword evidence="3" id="KW-1185">Reference proteome</keyword>
<protein>
    <submittedName>
        <fullName evidence="2">Uncharacterized protein</fullName>
    </submittedName>
</protein>
<evidence type="ECO:0000313" key="3">
    <source>
        <dbReference type="Proteomes" id="UP000054279"/>
    </source>
</evidence>
<dbReference type="Proteomes" id="UP000054279">
    <property type="component" value="Unassembled WGS sequence"/>
</dbReference>
<dbReference type="EMBL" id="KN837168">
    <property type="protein sequence ID" value="KIJ37561.1"/>
    <property type="molecule type" value="Genomic_DNA"/>
</dbReference>